<proteinExistence type="predicted"/>
<dbReference type="Proteomes" id="UP000002881">
    <property type="component" value="Chromosome"/>
</dbReference>
<dbReference type="InterPro" id="IPR014942">
    <property type="entry name" value="AbiEii"/>
</dbReference>
<dbReference type="AlphaFoldDB" id="I2F4I4"/>
<dbReference type="EMBL" id="CP003532">
    <property type="protein sequence ID" value="AFK06837.1"/>
    <property type="molecule type" value="Genomic_DNA"/>
</dbReference>
<reference evidence="1 2" key="1">
    <citation type="journal article" date="2012" name="Genome Biol. Evol.">
        <title>Genome Sequence of the Mesophilic Thermotogales Bacterium Mesotoga prima MesG1.Ag.4.2 Reveals the Largest Thermotogales Genome To Date.</title>
        <authorList>
            <person name="Zhaxybayeva O."/>
            <person name="Swithers K.S."/>
            <person name="Foght J."/>
            <person name="Green A.G."/>
            <person name="Bruce D."/>
            <person name="Detter C."/>
            <person name="Han S."/>
            <person name="Teshima H."/>
            <person name="Han J."/>
            <person name="Woyke T."/>
            <person name="Pitluck S."/>
            <person name="Nolan M."/>
            <person name="Ivanova N."/>
            <person name="Pati A."/>
            <person name="Land M.L."/>
            <person name="Dlutek M."/>
            <person name="Doolittle W.F."/>
            <person name="Noll K.M."/>
            <person name="Nesbo C.L."/>
        </authorList>
    </citation>
    <scope>NUCLEOTIDE SEQUENCE [LARGE SCALE GENOMIC DNA]</scope>
    <source>
        <strain evidence="2">mesG1.Ag.4.2</strain>
    </source>
</reference>
<accession>I2F4I4</accession>
<dbReference type="RefSeq" id="WP_014730829.1">
    <property type="nucleotide sequence ID" value="NC_017934.1"/>
</dbReference>
<evidence type="ECO:0008006" key="3">
    <source>
        <dbReference type="Google" id="ProtNLM"/>
    </source>
</evidence>
<dbReference type="Pfam" id="PF08843">
    <property type="entry name" value="AbiEii"/>
    <property type="match status" value="1"/>
</dbReference>
<evidence type="ECO:0000313" key="1">
    <source>
        <dbReference type="EMBL" id="AFK06837.1"/>
    </source>
</evidence>
<protein>
    <recommendedName>
        <fullName evidence="3">Nucleotidyl transferase AbiEii/AbiGii toxin family protein</fullName>
    </recommendedName>
</protein>
<sequence>MNKAASVKARLRNLARKQGRSYQDLLQIYALERTIYRLSLSPHKDKFTLKGGIFLYALFEGRFPRSTTDIDLLAQRISNEKESLEKVFYDIFSVDTDDGMRFDLESMNLRTIADAKQYPGTRITITAYIERTRLSVTVDVGFGDCITPERVQMEFPVLLNDPEPVVFAYSKESVIAEKLEAIASLGFLTSRYKDFYDIFLLSRFFPFNGTTLQAAIGETFRNRGTPMEEIVAFEKQFISDSLHKRRWAAFAKKKNTTFDTSLEEVISQIKSFLIPVLEALQRDEIFASYWEPDDLSWKFRRVGQR</sequence>
<gene>
    <name evidence="1" type="ORF">Theba_1133</name>
</gene>
<name>I2F4I4_9BACT</name>
<dbReference type="HOGENOM" id="CLU_067323_0_0_0"/>
<dbReference type="KEGG" id="mpg:Theba_1133"/>
<dbReference type="STRING" id="660470.Theba_1133"/>
<keyword evidence="2" id="KW-1185">Reference proteome</keyword>
<organism evidence="1 2">
    <name type="scientific">Mesotoga prima MesG1.Ag.4.2</name>
    <dbReference type="NCBI Taxonomy" id="660470"/>
    <lineage>
        <taxon>Bacteria</taxon>
        <taxon>Thermotogati</taxon>
        <taxon>Thermotogota</taxon>
        <taxon>Thermotogae</taxon>
        <taxon>Kosmotogales</taxon>
        <taxon>Kosmotogaceae</taxon>
        <taxon>Mesotoga</taxon>
    </lineage>
</organism>
<dbReference type="eggNOG" id="COG2253">
    <property type="taxonomic scope" value="Bacteria"/>
</dbReference>
<evidence type="ECO:0000313" key="2">
    <source>
        <dbReference type="Proteomes" id="UP000002881"/>
    </source>
</evidence>
<dbReference type="GeneID" id="87106960"/>